<gene>
    <name evidence="4" type="ORF">E4U03_05390</name>
</gene>
<comment type="caution">
    <text evidence="4">The sequence shown here is derived from an EMBL/GenBank/DDBJ whole genome shotgun (WGS) entry which is preliminary data.</text>
</comment>
<dbReference type="Pfam" id="PF19843">
    <property type="entry name" value="DUF6318"/>
    <property type="match status" value="1"/>
</dbReference>
<dbReference type="PROSITE" id="PS51257">
    <property type="entry name" value="PROKAR_LIPOPROTEIN"/>
    <property type="match status" value="1"/>
</dbReference>
<evidence type="ECO:0000256" key="2">
    <source>
        <dbReference type="SAM" id="SignalP"/>
    </source>
</evidence>
<dbReference type="Proteomes" id="UP000297951">
    <property type="component" value="Unassembled WGS sequence"/>
</dbReference>
<name>A0A4Y9F3R5_9MICC</name>
<feature type="compositionally biased region" description="Basic and acidic residues" evidence="1">
    <location>
        <begin position="68"/>
        <end position="79"/>
    </location>
</feature>
<dbReference type="RefSeq" id="WP_135012210.1">
    <property type="nucleotide sequence ID" value="NZ_JADGLK010000015.1"/>
</dbReference>
<evidence type="ECO:0000313" key="5">
    <source>
        <dbReference type="Proteomes" id="UP000297951"/>
    </source>
</evidence>
<feature type="chain" id="PRO_5021460675" description="DUF6318 domain-containing protein" evidence="2">
    <location>
        <begin position="27"/>
        <end position="226"/>
    </location>
</feature>
<dbReference type="OrthoDB" id="3748111at2"/>
<feature type="domain" description="DUF6318" evidence="3">
    <location>
        <begin position="70"/>
        <end position="221"/>
    </location>
</feature>
<proteinExistence type="predicted"/>
<protein>
    <recommendedName>
        <fullName evidence="3">DUF6318 domain-containing protein</fullName>
    </recommendedName>
</protein>
<dbReference type="InterPro" id="IPR046281">
    <property type="entry name" value="DUF6318"/>
</dbReference>
<feature type="signal peptide" evidence="2">
    <location>
        <begin position="1"/>
        <end position="26"/>
    </location>
</feature>
<dbReference type="EMBL" id="SPQC01000015">
    <property type="protein sequence ID" value="TFU22624.1"/>
    <property type="molecule type" value="Genomic_DNA"/>
</dbReference>
<evidence type="ECO:0000256" key="1">
    <source>
        <dbReference type="SAM" id="MobiDB-lite"/>
    </source>
</evidence>
<dbReference type="AlphaFoldDB" id="A0A4Y9F3R5"/>
<reference evidence="4 5" key="1">
    <citation type="submission" date="2019-03" db="EMBL/GenBank/DDBJ databases">
        <title>Diversity of the mouse oral microbiome.</title>
        <authorList>
            <person name="Joseph S."/>
            <person name="Aduse-Opoku J."/>
            <person name="Curtis M."/>
            <person name="Wade W."/>
            <person name="Hashim A."/>
        </authorList>
    </citation>
    <scope>NUCLEOTIDE SEQUENCE [LARGE SCALE GENOMIC DNA]</scope>
    <source>
        <strain evidence="5">irhom_31</strain>
    </source>
</reference>
<feature type="compositionally biased region" description="Low complexity" evidence="1">
    <location>
        <begin position="35"/>
        <end position="51"/>
    </location>
</feature>
<evidence type="ECO:0000313" key="4">
    <source>
        <dbReference type="EMBL" id="TFU22624.1"/>
    </source>
</evidence>
<sequence length="226" mass="24428">MKHTPTRNLALTAIALLALTGCSAQATGSVPEPDSSTTTSAVASSTASATEETAKAEETNYSGGSKAPEGEYRAADEHGPAQNVPKPVAPEGMNVESTEAMLLFINYWNDMRNYAIQTGDTHDLIHMYEDTYEADLQFIDSIDKLYKNGGWIIGLNRELHPNRELITSLGDNSYSLGANITVENGVINEVHSVKSIDNSEANLNGYEIIATFKDGEWKVSNGKVVK</sequence>
<accession>A0A4Y9F3R5</accession>
<feature type="region of interest" description="Disordered" evidence="1">
    <location>
        <begin position="26"/>
        <end position="91"/>
    </location>
</feature>
<organism evidence="4 5">
    <name type="scientific">Rothia nasimurium</name>
    <dbReference type="NCBI Taxonomy" id="85336"/>
    <lineage>
        <taxon>Bacteria</taxon>
        <taxon>Bacillati</taxon>
        <taxon>Actinomycetota</taxon>
        <taxon>Actinomycetes</taxon>
        <taxon>Micrococcales</taxon>
        <taxon>Micrococcaceae</taxon>
        <taxon>Rothia</taxon>
    </lineage>
</organism>
<evidence type="ECO:0000259" key="3">
    <source>
        <dbReference type="Pfam" id="PF19843"/>
    </source>
</evidence>
<keyword evidence="2" id="KW-0732">Signal</keyword>